<accession>A0A7J9G9S4</accession>
<reference evidence="1 2" key="1">
    <citation type="journal article" date="2019" name="Genome Biol. Evol.">
        <title>Insights into the evolution of the New World diploid cottons (Gossypium, subgenus Houzingenia) based on genome sequencing.</title>
        <authorList>
            <person name="Grover C.E."/>
            <person name="Arick M.A. 2nd"/>
            <person name="Thrash A."/>
            <person name="Conover J.L."/>
            <person name="Sanders W.S."/>
            <person name="Peterson D.G."/>
            <person name="Frelichowski J.E."/>
            <person name="Scheffler J.A."/>
            <person name="Scheffler B.E."/>
            <person name="Wendel J.F."/>
        </authorList>
    </citation>
    <scope>NUCLEOTIDE SEQUENCE [LARGE SCALE GENOMIC DNA]</scope>
    <source>
        <strain evidence="1">0</strain>
        <tissue evidence="1">Leaf</tissue>
    </source>
</reference>
<dbReference type="AlphaFoldDB" id="A0A7J9G9S4"/>
<dbReference type="EMBL" id="JABFAD010000003">
    <property type="protein sequence ID" value="MBA0794326.1"/>
    <property type="molecule type" value="Genomic_DNA"/>
</dbReference>
<comment type="caution">
    <text evidence="1">The sequence shown here is derived from an EMBL/GenBank/DDBJ whole genome shotgun (WGS) entry which is preliminary data.</text>
</comment>
<sequence length="28" mass="3439">MMIVMVNMKLMNILEVKTLKTKNKKSWW</sequence>
<dbReference type="OrthoDB" id="998221at2759"/>
<proteinExistence type="predicted"/>
<name>A0A7J9G9S4_9ROSI</name>
<evidence type="ECO:0000313" key="2">
    <source>
        <dbReference type="Proteomes" id="UP000593560"/>
    </source>
</evidence>
<organism evidence="1 2">
    <name type="scientific">Gossypium harknessii</name>
    <dbReference type="NCBI Taxonomy" id="34285"/>
    <lineage>
        <taxon>Eukaryota</taxon>
        <taxon>Viridiplantae</taxon>
        <taxon>Streptophyta</taxon>
        <taxon>Embryophyta</taxon>
        <taxon>Tracheophyta</taxon>
        <taxon>Spermatophyta</taxon>
        <taxon>Magnoliopsida</taxon>
        <taxon>eudicotyledons</taxon>
        <taxon>Gunneridae</taxon>
        <taxon>Pentapetalae</taxon>
        <taxon>rosids</taxon>
        <taxon>malvids</taxon>
        <taxon>Malvales</taxon>
        <taxon>Malvaceae</taxon>
        <taxon>Malvoideae</taxon>
        <taxon>Gossypium</taxon>
    </lineage>
</organism>
<feature type="non-terminal residue" evidence="1">
    <location>
        <position position="28"/>
    </location>
</feature>
<dbReference type="Proteomes" id="UP000593560">
    <property type="component" value="Unassembled WGS sequence"/>
</dbReference>
<protein>
    <submittedName>
        <fullName evidence="1">Uncharacterized protein</fullName>
    </submittedName>
</protein>
<gene>
    <name evidence="1" type="ORF">Gohar_018666</name>
</gene>
<keyword evidence="2" id="KW-1185">Reference proteome</keyword>
<evidence type="ECO:0000313" key="1">
    <source>
        <dbReference type="EMBL" id="MBA0794326.1"/>
    </source>
</evidence>